<proteinExistence type="predicted"/>
<keyword evidence="1" id="KW-0732">Signal</keyword>
<dbReference type="RefSeq" id="WP_150032458.1">
    <property type="nucleotide sequence ID" value="NZ_VWSH01000002.1"/>
</dbReference>
<reference evidence="2 3" key="1">
    <citation type="submission" date="2019-09" db="EMBL/GenBank/DDBJ databases">
        <title>Genome sequence and assembly of Taibaiella sp.</title>
        <authorList>
            <person name="Chhetri G."/>
        </authorList>
    </citation>
    <scope>NUCLEOTIDE SEQUENCE [LARGE SCALE GENOMIC DNA]</scope>
    <source>
        <strain evidence="2 3">KVB11</strain>
    </source>
</reference>
<organism evidence="2 3">
    <name type="scientific">Taibaiella lutea</name>
    <dbReference type="NCBI Taxonomy" id="2608001"/>
    <lineage>
        <taxon>Bacteria</taxon>
        <taxon>Pseudomonadati</taxon>
        <taxon>Bacteroidota</taxon>
        <taxon>Chitinophagia</taxon>
        <taxon>Chitinophagales</taxon>
        <taxon>Chitinophagaceae</taxon>
        <taxon>Taibaiella</taxon>
    </lineage>
</organism>
<keyword evidence="3" id="KW-1185">Reference proteome</keyword>
<dbReference type="AlphaFoldDB" id="A0A5M6CNQ2"/>
<feature type="signal peptide" evidence="1">
    <location>
        <begin position="1"/>
        <end position="20"/>
    </location>
</feature>
<evidence type="ECO:0000313" key="2">
    <source>
        <dbReference type="EMBL" id="KAA5534779.1"/>
    </source>
</evidence>
<protein>
    <submittedName>
        <fullName evidence="2">Uncharacterized protein</fullName>
    </submittedName>
</protein>
<comment type="caution">
    <text evidence="2">The sequence shown here is derived from an EMBL/GenBank/DDBJ whole genome shotgun (WGS) entry which is preliminary data.</text>
</comment>
<evidence type="ECO:0000313" key="3">
    <source>
        <dbReference type="Proteomes" id="UP000323632"/>
    </source>
</evidence>
<dbReference type="Proteomes" id="UP000323632">
    <property type="component" value="Unassembled WGS sequence"/>
</dbReference>
<evidence type="ECO:0000256" key="1">
    <source>
        <dbReference type="SAM" id="SignalP"/>
    </source>
</evidence>
<dbReference type="PROSITE" id="PS51257">
    <property type="entry name" value="PROKAR_LIPOPROTEIN"/>
    <property type="match status" value="1"/>
</dbReference>
<sequence>MKIKLFFRLLTISIIWSSCAKDKITNYIAVLYNRTEHSVMILPFKGGAVNSSDSVILNAGDSFLVGEGWMRGEVKTPFFESEYLAVGENDSINVVFDNAYKISHFVTLPSNLPEKYYAFSSGRNIINRDNYEFTRIKDKNDNYTNVHKYFFIEQDYLDAKD</sequence>
<gene>
    <name evidence="2" type="ORF">F0919_09225</name>
</gene>
<feature type="chain" id="PRO_5024306752" evidence="1">
    <location>
        <begin position="21"/>
        <end position="161"/>
    </location>
</feature>
<dbReference type="EMBL" id="VWSH01000002">
    <property type="protein sequence ID" value="KAA5534779.1"/>
    <property type="molecule type" value="Genomic_DNA"/>
</dbReference>
<accession>A0A5M6CNQ2</accession>
<name>A0A5M6CNQ2_9BACT</name>